<dbReference type="GO" id="GO:0050660">
    <property type="term" value="F:flavin adenine dinucleotide binding"/>
    <property type="evidence" value="ECO:0007669"/>
    <property type="project" value="InterPro"/>
</dbReference>
<dbReference type="InterPro" id="IPR037069">
    <property type="entry name" value="AcylCoA_DH/ox_N_sf"/>
</dbReference>
<feature type="domain" description="Acyl-CoA dehydrogenase/oxidase C-terminal" evidence="5">
    <location>
        <begin position="289"/>
        <end position="411"/>
    </location>
</feature>
<keyword evidence="4" id="KW-0274">FAD</keyword>
<dbReference type="EMBL" id="FNTC01000002">
    <property type="protein sequence ID" value="SEC13052.1"/>
    <property type="molecule type" value="Genomic_DNA"/>
</dbReference>
<proteinExistence type="inferred from homology"/>
<dbReference type="Gene3D" id="1.10.540.10">
    <property type="entry name" value="Acyl-CoA dehydrogenase/oxidase, N-terminal domain"/>
    <property type="match status" value="1"/>
</dbReference>
<dbReference type="SUPFAM" id="SSF47203">
    <property type="entry name" value="Acyl-CoA dehydrogenase C-terminal domain-like"/>
    <property type="match status" value="1"/>
</dbReference>
<keyword evidence="7" id="KW-1185">Reference proteome</keyword>
<evidence type="ECO:0000259" key="5">
    <source>
        <dbReference type="Pfam" id="PF00441"/>
    </source>
</evidence>
<protein>
    <submittedName>
        <fullName evidence="6">Acyl-CoA dehydrogenase</fullName>
    </submittedName>
</protein>
<dbReference type="SUPFAM" id="SSF56645">
    <property type="entry name" value="Acyl-CoA dehydrogenase NM domain-like"/>
    <property type="match status" value="1"/>
</dbReference>
<dbReference type="InterPro" id="IPR009075">
    <property type="entry name" value="AcylCo_DH/oxidase_C"/>
</dbReference>
<accession>A0A231GPS7</accession>
<comment type="similarity">
    <text evidence="2">Belongs to the acyl-CoA dehydrogenase family.</text>
</comment>
<comment type="cofactor">
    <cofactor evidence="1">
        <name>FAD</name>
        <dbReference type="ChEBI" id="CHEBI:57692"/>
    </cofactor>
</comment>
<evidence type="ECO:0000256" key="3">
    <source>
        <dbReference type="ARBA" id="ARBA00022630"/>
    </source>
</evidence>
<dbReference type="InterPro" id="IPR046373">
    <property type="entry name" value="Acyl-CoA_Oxase/DH_mid-dom_sf"/>
</dbReference>
<dbReference type="Pfam" id="PF00441">
    <property type="entry name" value="Acyl-CoA_dh_1"/>
    <property type="match status" value="1"/>
</dbReference>
<dbReference type="CDD" id="cd00567">
    <property type="entry name" value="ACAD"/>
    <property type="match status" value="1"/>
</dbReference>
<evidence type="ECO:0000313" key="7">
    <source>
        <dbReference type="Proteomes" id="UP000198542"/>
    </source>
</evidence>
<dbReference type="PANTHER" id="PTHR43884">
    <property type="entry name" value="ACYL-COA DEHYDROGENASE"/>
    <property type="match status" value="1"/>
</dbReference>
<dbReference type="RefSeq" id="WP_090454625.1">
    <property type="nucleotide sequence ID" value="NZ_FNTC01000002.1"/>
</dbReference>
<dbReference type="Gene3D" id="2.40.110.10">
    <property type="entry name" value="Butyryl-CoA Dehydrogenase, subunit A, domain 2"/>
    <property type="match status" value="1"/>
</dbReference>
<reference evidence="7" key="1">
    <citation type="submission" date="2016-10" db="EMBL/GenBank/DDBJ databases">
        <authorList>
            <person name="Varghese N."/>
            <person name="Submissions S."/>
        </authorList>
    </citation>
    <scope>NUCLEOTIDE SEQUENCE [LARGE SCALE GENOMIC DNA]</scope>
    <source>
        <strain evidence="7">BS3660</strain>
    </source>
</reference>
<evidence type="ECO:0000256" key="1">
    <source>
        <dbReference type="ARBA" id="ARBA00001974"/>
    </source>
</evidence>
<name>A0A231GPS7_PSEJE</name>
<organism evidence="6 7">
    <name type="scientific">Pseudomonas jessenii</name>
    <dbReference type="NCBI Taxonomy" id="77298"/>
    <lineage>
        <taxon>Bacteria</taxon>
        <taxon>Pseudomonadati</taxon>
        <taxon>Pseudomonadota</taxon>
        <taxon>Gammaproteobacteria</taxon>
        <taxon>Pseudomonadales</taxon>
        <taxon>Pseudomonadaceae</taxon>
        <taxon>Pseudomonas</taxon>
    </lineage>
</organism>
<evidence type="ECO:0000313" key="6">
    <source>
        <dbReference type="EMBL" id="SEC13052.1"/>
    </source>
</evidence>
<evidence type="ECO:0000256" key="4">
    <source>
        <dbReference type="ARBA" id="ARBA00022827"/>
    </source>
</evidence>
<dbReference type="Gene3D" id="1.20.140.10">
    <property type="entry name" value="Butyryl-CoA Dehydrogenase, subunit A, domain 3"/>
    <property type="match status" value="1"/>
</dbReference>
<gene>
    <name evidence="6" type="ORF">SAMN04490187_3282</name>
</gene>
<dbReference type="InterPro" id="IPR009100">
    <property type="entry name" value="AcylCoA_DH/oxidase_NM_dom_sf"/>
</dbReference>
<keyword evidence="3" id="KW-0285">Flavoprotein</keyword>
<dbReference type="GO" id="GO:0003995">
    <property type="term" value="F:acyl-CoA dehydrogenase activity"/>
    <property type="evidence" value="ECO:0007669"/>
    <property type="project" value="TreeGrafter"/>
</dbReference>
<dbReference type="PANTHER" id="PTHR43884:SF12">
    <property type="entry name" value="ISOVALERYL-COA DEHYDROGENASE, MITOCHONDRIAL-RELATED"/>
    <property type="match status" value="1"/>
</dbReference>
<dbReference type="InterPro" id="IPR036250">
    <property type="entry name" value="AcylCo_DH-like_C"/>
</dbReference>
<dbReference type="Proteomes" id="UP000198542">
    <property type="component" value="Unassembled WGS sequence"/>
</dbReference>
<evidence type="ECO:0000256" key="2">
    <source>
        <dbReference type="ARBA" id="ARBA00009347"/>
    </source>
</evidence>
<dbReference type="AlphaFoldDB" id="A0A231GPS7"/>
<sequence>MITLKSTMTLPAAGLSGFEPPLSEEEAAIQASVHRFSKEVLRPLGRELDRMKAEEVIAPGSPYYSLFSEFAKLGLDPALLAELPPEMAVRIESLIGEELGWGDAGLAVSLGCAGFPLQMAAAAGNAELVELCQGRIGCWMATQPDRGSDNQLFDIARDWPAGQQANIGNLTAKVVGDEIIINGQSSAWVSNGAVAQVAFGLMCADYGDGFFDSNGLPHGIAVVIPLDLKGVSKGKPLDKIGQRSLPQGEIYFDSVRVPRRFAIAERDAYYGAVSSSWSYAGTHMSQVFTGVARAAFEYALQYCHERRQGGRMLIDHQMTRLRLGEMLRRVEIARAVARRSLSFARLSPQTHPYATASAKVTVTEEALAVVEEAFRLFGGNGTTREYPIEKLLRDTQAALIEDGENRVLTMRLGLLAQQLYAEGWAQG</sequence>